<dbReference type="EMBL" id="KV784366">
    <property type="protein sequence ID" value="OEU11966.1"/>
    <property type="molecule type" value="Genomic_DNA"/>
</dbReference>
<accession>A0A1E7F1H1</accession>
<name>A0A1E7F1H1_9STRA</name>
<proteinExistence type="predicted"/>
<evidence type="ECO:0000313" key="3">
    <source>
        <dbReference type="EMBL" id="OEU11966.1"/>
    </source>
</evidence>
<dbReference type="KEGG" id="fcy:FRACYDRAFT_270704"/>
<dbReference type="Gene3D" id="3.90.190.10">
    <property type="entry name" value="Protein tyrosine phosphatase superfamily"/>
    <property type="match status" value="1"/>
</dbReference>
<dbReference type="OrthoDB" id="432447at2759"/>
<dbReference type="Proteomes" id="UP000095751">
    <property type="component" value="Unassembled WGS sequence"/>
</dbReference>
<dbReference type="InParanoid" id="A0A1E7F1H1"/>
<sequence>MTTLSNDDVVSAPPTTTAAATTKAEDHHPINPPAIPYNFAPLTSSSSSSSSSTSNIIDNTNNDSFNYIYGCQRPGASNELSSYGAIKQSDVDEWVDYVKENGTIKRSLCLLNETEIGFYEQPGYKKMLEKRNIYATMCNLSIPNSKDIALNALRDAVENKECIAVHCSGGEGRTGVILGLWCSSVGVASSSTSTTTTIKDASDYVLKEAKKLNVVRKPNVHKITTLIEKGYLP</sequence>
<dbReference type="InterPro" id="IPR029021">
    <property type="entry name" value="Prot-tyrosine_phosphatase-like"/>
</dbReference>
<feature type="domain" description="Tyrosine specific protein phosphatases" evidence="2">
    <location>
        <begin position="147"/>
        <end position="180"/>
    </location>
</feature>
<feature type="compositionally biased region" description="Low complexity" evidence="1">
    <location>
        <begin position="44"/>
        <end position="55"/>
    </location>
</feature>
<feature type="region of interest" description="Disordered" evidence="1">
    <location>
        <begin position="1"/>
        <end position="55"/>
    </location>
</feature>
<dbReference type="PROSITE" id="PS00383">
    <property type="entry name" value="TYR_PHOSPHATASE_1"/>
    <property type="match status" value="1"/>
</dbReference>
<evidence type="ECO:0000313" key="4">
    <source>
        <dbReference type="Proteomes" id="UP000095751"/>
    </source>
</evidence>
<dbReference type="AlphaFoldDB" id="A0A1E7F1H1"/>
<reference evidence="3 4" key="1">
    <citation type="submission" date="2016-09" db="EMBL/GenBank/DDBJ databases">
        <title>Extensive genetic diversity and differential bi-allelic expression allows diatom success in the polar Southern Ocean.</title>
        <authorList>
            <consortium name="DOE Joint Genome Institute"/>
            <person name="Mock T."/>
            <person name="Otillar R.P."/>
            <person name="Strauss J."/>
            <person name="Dupont C."/>
            <person name="Frickenhaus S."/>
            <person name="Maumus F."/>
            <person name="Mcmullan M."/>
            <person name="Sanges R."/>
            <person name="Schmutz J."/>
            <person name="Toseland A."/>
            <person name="Valas R."/>
            <person name="Veluchamy A."/>
            <person name="Ward B.J."/>
            <person name="Allen A."/>
            <person name="Barry K."/>
            <person name="Falciatore A."/>
            <person name="Ferrante M."/>
            <person name="Fortunato A.E."/>
            <person name="Gloeckner G."/>
            <person name="Gruber A."/>
            <person name="Hipkin R."/>
            <person name="Janech M."/>
            <person name="Kroth P."/>
            <person name="Leese F."/>
            <person name="Lindquist E."/>
            <person name="Lyon B.R."/>
            <person name="Martin J."/>
            <person name="Mayer C."/>
            <person name="Parker M."/>
            <person name="Quesneville H."/>
            <person name="Raymond J."/>
            <person name="Uhlig C."/>
            <person name="Valentin K.U."/>
            <person name="Worden A.Z."/>
            <person name="Armbrust E.V."/>
            <person name="Bowler C."/>
            <person name="Green B."/>
            <person name="Moulton V."/>
            <person name="Van Oosterhout C."/>
            <person name="Grigoriev I."/>
        </authorList>
    </citation>
    <scope>NUCLEOTIDE SEQUENCE [LARGE SCALE GENOMIC DNA]</scope>
    <source>
        <strain evidence="3 4">CCMP1102</strain>
    </source>
</reference>
<feature type="compositionally biased region" description="Low complexity" evidence="1">
    <location>
        <begin position="12"/>
        <end position="22"/>
    </location>
</feature>
<evidence type="ECO:0000259" key="2">
    <source>
        <dbReference type="PROSITE" id="PS50056"/>
    </source>
</evidence>
<evidence type="ECO:0000256" key="1">
    <source>
        <dbReference type="SAM" id="MobiDB-lite"/>
    </source>
</evidence>
<dbReference type="InterPro" id="IPR016130">
    <property type="entry name" value="Tyr_Pase_AS"/>
</dbReference>
<dbReference type="InterPro" id="IPR000387">
    <property type="entry name" value="Tyr_Pase_dom"/>
</dbReference>
<gene>
    <name evidence="3" type="ORF">FRACYDRAFT_270704</name>
</gene>
<organism evidence="3 4">
    <name type="scientific">Fragilariopsis cylindrus CCMP1102</name>
    <dbReference type="NCBI Taxonomy" id="635003"/>
    <lineage>
        <taxon>Eukaryota</taxon>
        <taxon>Sar</taxon>
        <taxon>Stramenopiles</taxon>
        <taxon>Ochrophyta</taxon>
        <taxon>Bacillariophyta</taxon>
        <taxon>Bacillariophyceae</taxon>
        <taxon>Bacillariophycidae</taxon>
        <taxon>Bacillariales</taxon>
        <taxon>Bacillariaceae</taxon>
        <taxon>Fragilariopsis</taxon>
    </lineage>
</organism>
<dbReference type="PROSITE" id="PS50056">
    <property type="entry name" value="TYR_PHOSPHATASE_2"/>
    <property type="match status" value="1"/>
</dbReference>
<dbReference type="SUPFAM" id="SSF52799">
    <property type="entry name" value="(Phosphotyrosine protein) phosphatases II"/>
    <property type="match status" value="1"/>
</dbReference>
<protein>
    <recommendedName>
        <fullName evidence="2">Tyrosine specific protein phosphatases domain-containing protein</fullName>
    </recommendedName>
</protein>
<keyword evidence="4" id="KW-1185">Reference proteome</keyword>